<keyword evidence="2" id="KW-0812">Transmembrane</keyword>
<dbReference type="CTD" id="20241904"/>
<gene>
    <name evidence="3" type="ORF">LOTGIDRAFT_171788</name>
</gene>
<evidence type="ECO:0000313" key="3">
    <source>
        <dbReference type="EMBL" id="ESP02714.1"/>
    </source>
</evidence>
<reference evidence="3 4" key="1">
    <citation type="journal article" date="2013" name="Nature">
        <title>Insights into bilaterian evolution from three spiralian genomes.</title>
        <authorList>
            <person name="Simakov O."/>
            <person name="Marletaz F."/>
            <person name="Cho S.J."/>
            <person name="Edsinger-Gonzales E."/>
            <person name="Havlak P."/>
            <person name="Hellsten U."/>
            <person name="Kuo D.H."/>
            <person name="Larsson T."/>
            <person name="Lv J."/>
            <person name="Arendt D."/>
            <person name="Savage R."/>
            <person name="Osoegawa K."/>
            <person name="de Jong P."/>
            <person name="Grimwood J."/>
            <person name="Chapman J.A."/>
            <person name="Shapiro H."/>
            <person name="Aerts A."/>
            <person name="Otillar R.P."/>
            <person name="Terry A.Y."/>
            <person name="Boore J.L."/>
            <person name="Grigoriev I.V."/>
            <person name="Lindberg D.R."/>
            <person name="Seaver E.C."/>
            <person name="Weisblat D.A."/>
            <person name="Putnam N.H."/>
            <person name="Rokhsar D.S."/>
        </authorList>
    </citation>
    <scope>NUCLEOTIDE SEQUENCE [LARGE SCALE GENOMIC DNA]</scope>
</reference>
<accession>V4AFB2</accession>
<organism evidence="3 4">
    <name type="scientific">Lottia gigantea</name>
    <name type="common">Giant owl limpet</name>
    <dbReference type="NCBI Taxonomy" id="225164"/>
    <lineage>
        <taxon>Eukaryota</taxon>
        <taxon>Metazoa</taxon>
        <taxon>Spiralia</taxon>
        <taxon>Lophotrochozoa</taxon>
        <taxon>Mollusca</taxon>
        <taxon>Gastropoda</taxon>
        <taxon>Patellogastropoda</taxon>
        <taxon>Lottioidea</taxon>
        <taxon>Lottiidae</taxon>
        <taxon>Lottia</taxon>
    </lineage>
</organism>
<dbReference type="EMBL" id="KB200130">
    <property type="protein sequence ID" value="ESP02714.1"/>
    <property type="molecule type" value="Genomic_DNA"/>
</dbReference>
<dbReference type="RefSeq" id="XP_009046598.1">
    <property type="nucleotide sequence ID" value="XM_009048350.1"/>
</dbReference>
<dbReference type="AlphaFoldDB" id="V4AFB2"/>
<keyword evidence="2" id="KW-0472">Membrane</keyword>
<keyword evidence="4" id="KW-1185">Reference proteome</keyword>
<dbReference type="Proteomes" id="UP000030746">
    <property type="component" value="Unassembled WGS sequence"/>
</dbReference>
<evidence type="ECO:0000256" key="1">
    <source>
        <dbReference type="SAM" id="MobiDB-lite"/>
    </source>
</evidence>
<feature type="transmembrane region" description="Helical" evidence="2">
    <location>
        <begin position="126"/>
        <end position="147"/>
    </location>
</feature>
<feature type="compositionally biased region" description="Polar residues" evidence="1">
    <location>
        <begin position="182"/>
        <end position="198"/>
    </location>
</feature>
<dbReference type="HOGENOM" id="CLU_1268194_0_0_1"/>
<feature type="region of interest" description="Disordered" evidence="1">
    <location>
        <begin position="182"/>
        <end position="201"/>
    </location>
</feature>
<sequence>MYQIDTNITGPSAVLIGTNYNVTCTLSNNRGTFFRNNMHVTDAFINDTSERCYVTISAKYECYCKKISTHYNEFQLVVPTGSGDIGETGWYCSYSDGKSNTIFVDVFQPTEYKMPGNQKWSTKENIIIASIPCSLILLVALTVLVVCKIKIFKSKKMKNYLQEMTIDDNSLYHDIQVDTSSRSLNTESSTEPIYSQPQKGPKYMKARQINADITELEA</sequence>
<evidence type="ECO:0000256" key="2">
    <source>
        <dbReference type="SAM" id="Phobius"/>
    </source>
</evidence>
<dbReference type="KEGG" id="lgi:LOTGIDRAFT_171788"/>
<dbReference type="GeneID" id="20241904"/>
<keyword evidence="2" id="KW-1133">Transmembrane helix</keyword>
<name>V4AFB2_LOTGI</name>
<evidence type="ECO:0000313" key="4">
    <source>
        <dbReference type="Proteomes" id="UP000030746"/>
    </source>
</evidence>
<proteinExistence type="predicted"/>
<protein>
    <submittedName>
        <fullName evidence="3">Uncharacterized protein</fullName>
    </submittedName>
</protein>